<keyword evidence="2" id="KW-1185">Reference proteome</keyword>
<gene>
    <name evidence="1" type="ORF">BDQ12DRAFT_684716</name>
</gene>
<evidence type="ECO:0008006" key="3">
    <source>
        <dbReference type="Google" id="ProtNLM"/>
    </source>
</evidence>
<dbReference type="Gene3D" id="3.40.50.300">
    <property type="entry name" value="P-loop containing nucleotide triphosphate hydrolases"/>
    <property type="match status" value="1"/>
</dbReference>
<dbReference type="Proteomes" id="UP000308652">
    <property type="component" value="Unassembled WGS sequence"/>
</dbReference>
<name>A0A5C3LZ30_9AGAR</name>
<sequence length="99" mass="10829">MLGSTVRSCLRRGVEKLLPSRRLISFSKNISVESHVRNPGLQTPACRCKCVRSFGSTISRHANAMEGITETERIRNIAIIAHVDHGKTTCRPAAVSIGD</sequence>
<dbReference type="AlphaFoldDB" id="A0A5C3LZ30"/>
<evidence type="ECO:0000313" key="1">
    <source>
        <dbReference type="EMBL" id="TFK37817.1"/>
    </source>
</evidence>
<dbReference type="InterPro" id="IPR027417">
    <property type="entry name" value="P-loop_NTPase"/>
</dbReference>
<dbReference type="OrthoDB" id="364892at2759"/>
<dbReference type="SUPFAM" id="SSF52540">
    <property type="entry name" value="P-loop containing nucleoside triphosphate hydrolases"/>
    <property type="match status" value="1"/>
</dbReference>
<reference evidence="1 2" key="1">
    <citation type="journal article" date="2019" name="Nat. Ecol. Evol.">
        <title>Megaphylogeny resolves global patterns of mushroom evolution.</title>
        <authorList>
            <person name="Varga T."/>
            <person name="Krizsan K."/>
            <person name="Foldi C."/>
            <person name="Dima B."/>
            <person name="Sanchez-Garcia M."/>
            <person name="Sanchez-Ramirez S."/>
            <person name="Szollosi G.J."/>
            <person name="Szarkandi J.G."/>
            <person name="Papp V."/>
            <person name="Albert L."/>
            <person name="Andreopoulos W."/>
            <person name="Angelini C."/>
            <person name="Antonin V."/>
            <person name="Barry K.W."/>
            <person name="Bougher N.L."/>
            <person name="Buchanan P."/>
            <person name="Buyck B."/>
            <person name="Bense V."/>
            <person name="Catcheside P."/>
            <person name="Chovatia M."/>
            <person name="Cooper J."/>
            <person name="Damon W."/>
            <person name="Desjardin D."/>
            <person name="Finy P."/>
            <person name="Geml J."/>
            <person name="Haridas S."/>
            <person name="Hughes K."/>
            <person name="Justo A."/>
            <person name="Karasinski D."/>
            <person name="Kautmanova I."/>
            <person name="Kiss B."/>
            <person name="Kocsube S."/>
            <person name="Kotiranta H."/>
            <person name="LaButti K.M."/>
            <person name="Lechner B.E."/>
            <person name="Liimatainen K."/>
            <person name="Lipzen A."/>
            <person name="Lukacs Z."/>
            <person name="Mihaltcheva S."/>
            <person name="Morgado L.N."/>
            <person name="Niskanen T."/>
            <person name="Noordeloos M.E."/>
            <person name="Ohm R.A."/>
            <person name="Ortiz-Santana B."/>
            <person name="Ovrebo C."/>
            <person name="Racz N."/>
            <person name="Riley R."/>
            <person name="Savchenko A."/>
            <person name="Shiryaev A."/>
            <person name="Soop K."/>
            <person name="Spirin V."/>
            <person name="Szebenyi C."/>
            <person name="Tomsovsky M."/>
            <person name="Tulloss R.E."/>
            <person name="Uehling J."/>
            <person name="Grigoriev I.V."/>
            <person name="Vagvolgyi C."/>
            <person name="Papp T."/>
            <person name="Martin F.M."/>
            <person name="Miettinen O."/>
            <person name="Hibbett D.S."/>
            <person name="Nagy L.G."/>
        </authorList>
    </citation>
    <scope>NUCLEOTIDE SEQUENCE [LARGE SCALE GENOMIC DNA]</scope>
    <source>
        <strain evidence="1 2">CBS 166.37</strain>
    </source>
</reference>
<protein>
    <recommendedName>
        <fullName evidence="3">Tr-type G domain-containing protein</fullName>
    </recommendedName>
</protein>
<organism evidence="1 2">
    <name type="scientific">Crucibulum laeve</name>
    <dbReference type="NCBI Taxonomy" id="68775"/>
    <lineage>
        <taxon>Eukaryota</taxon>
        <taxon>Fungi</taxon>
        <taxon>Dikarya</taxon>
        <taxon>Basidiomycota</taxon>
        <taxon>Agaricomycotina</taxon>
        <taxon>Agaricomycetes</taxon>
        <taxon>Agaricomycetidae</taxon>
        <taxon>Agaricales</taxon>
        <taxon>Agaricineae</taxon>
        <taxon>Nidulariaceae</taxon>
        <taxon>Crucibulum</taxon>
    </lineage>
</organism>
<dbReference type="EMBL" id="ML213606">
    <property type="protein sequence ID" value="TFK37817.1"/>
    <property type="molecule type" value="Genomic_DNA"/>
</dbReference>
<evidence type="ECO:0000313" key="2">
    <source>
        <dbReference type="Proteomes" id="UP000308652"/>
    </source>
</evidence>
<proteinExistence type="predicted"/>
<accession>A0A5C3LZ30</accession>